<dbReference type="Proteomes" id="UP000249890">
    <property type="component" value="Chromosome"/>
</dbReference>
<dbReference type="InterPro" id="IPR050194">
    <property type="entry name" value="Glycosyltransferase_grp1"/>
</dbReference>
<dbReference type="EMBL" id="CP021780">
    <property type="protein sequence ID" value="ASA25260.1"/>
    <property type="molecule type" value="Genomic_DNA"/>
</dbReference>
<reference evidence="3 4" key="1">
    <citation type="submission" date="2017-06" db="EMBL/GenBank/DDBJ databases">
        <title>Complete genome sequence of Paenibacillus donghaensis KCTC 13049T isolated from East Sea sediment, South Korea.</title>
        <authorList>
            <person name="Jung B.K."/>
            <person name="Hong S.-J."/>
            <person name="Shin J.-H."/>
        </authorList>
    </citation>
    <scope>NUCLEOTIDE SEQUENCE [LARGE SCALE GENOMIC DNA]</scope>
    <source>
        <strain evidence="3 4">KCTC 13049</strain>
    </source>
</reference>
<dbReference type="Pfam" id="PF13439">
    <property type="entry name" value="Glyco_transf_4"/>
    <property type="match status" value="1"/>
</dbReference>
<evidence type="ECO:0000313" key="4">
    <source>
        <dbReference type="Proteomes" id="UP000249890"/>
    </source>
</evidence>
<dbReference type="PANTHER" id="PTHR45947:SF3">
    <property type="entry name" value="SULFOQUINOVOSYL TRANSFERASE SQD2"/>
    <property type="match status" value="1"/>
</dbReference>
<dbReference type="InterPro" id="IPR001296">
    <property type="entry name" value="Glyco_trans_1"/>
</dbReference>
<dbReference type="CDD" id="cd03801">
    <property type="entry name" value="GT4_PimA-like"/>
    <property type="match status" value="1"/>
</dbReference>
<gene>
    <name evidence="3" type="ORF">B9T62_33730</name>
</gene>
<proteinExistence type="predicted"/>
<accession>A0A2Z2KNN7</accession>
<dbReference type="RefSeq" id="WP_087919224.1">
    <property type="nucleotide sequence ID" value="NZ_CP021780.1"/>
</dbReference>
<feature type="domain" description="Glycosyltransferase subfamily 4-like N-terminal" evidence="2">
    <location>
        <begin position="19"/>
        <end position="165"/>
    </location>
</feature>
<dbReference type="Gene3D" id="3.40.50.2000">
    <property type="entry name" value="Glycogen Phosphorylase B"/>
    <property type="match status" value="2"/>
</dbReference>
<keyword evidence="3" id="KW-0167">Capsid protein</keyword>
<keyword evidence="4" id="KW-1185">Reference proteome</keyword>
<dbReference type="PANTHER" id="PTHR45947">
    <property type="entry name" value="SULFOQUINOVOSYL TRANSFERASE SQD2"/>
    <property type="match status" value="1"/>
</dbReference>
<dbReference type="AlphaFoldDB" id="A0A2Z2KNN7"/>
<protein>
    <submittedName>
        <fullName evidence="3">Spore coat protein</fullName>
    </submittedName>
</protein>
<name>A0A2Z2KNN7_9BACL</name>
<evidence type="ECO:0000259" key="1">
    <source>
        <dbReference type="Pfam" id="PF00534"/>
    </source>
</evidence>
<organism evidence="3 4">
    <name type="scientific">Paenibacillus donghaensis</name>
    <dbReference type="NCBI Taxonomy" id="414771"/>
    <lineage>
        <taxon>Bacteria</taxon>
        <taxon>Bacillati</taxon>
        <taxon>Bacillota</taxon>
        <taxon>Bacilli</taxon>
        <taxon>Bacillales</taxon>
        <taxon>Paenibacillaceae</taxon>
        <taxon>Paenibacillus</taxon>
    </lineage>
</organism>
<evidence type="ECO:0000259" key="2">
    <source>
        <dbReference type="Pfam" id="PF13439"/>
    </source>
</evidence>
<evidence type="ECO:0000313" key="3">
    <source>
        <dbReference type="EMBL" id="ASA25260.1"/>
    </source>
</evidence>
<sequence>MHICIIAPEQFPLPGDGSVEICINAIARVLAERHQVTLISRKAPGLPGAAEEGKLRFVRLAADSPAIYQSSVLNYVQGQSFDLVQVDNRPQLMAAVQARLFSVPVVLFLHSLTFVPPSEATARALARADWIIVNSRSLQHRIARRFPGLGSGKLRVVPLGADLTRFTPADPQEMLRLRSSYRLPGSFTVLFVGRVIPRKGVPLLIRAMQQLNRRLPAHLVVAGRVKPPYLRRLKRLARKQRVSVSFLGSIGHEEIHRLYQAADCFVCPSQRHEAFGLVNVEAMACGLPVIASSNGGIREIISSGHNGYLIEHYREPQPFARRLLALARNPQLAARIGAQGRKDVLEAFDWRHTAAALEAIYNSAVVHVHG</sequence>
<dbReference type="Pfam" id="PF00534">
    <property type="entry name" value="Glycos_transf_1"/>
    <property type="match status" value="1"/>
</dbReference>
<dbReference type="SUPFAM" id="SSF53756">
    <property type="entry name" value="UDP-Glycosyltransferase/glycogen phosphorylase"/>
    <property type="match status" value="1"/>
</dbReference>
<dbReference type="GO" id="GO:0016757">
    <property type="term" value="F:glycosyltransferase activity"/>
    <property type="evidence" value="ECO:0007669"/>
    <property type="project" value="InterPro"/>
</dbReference>
<keyword evidence="3" id="KW-0946">Virion</keyword>
<dbReference type="KEGG" id="pdh:B9T62_33730"/>
<dbReference type="OrthoDB" id="139410at2"/>
<dbReference type="InterPro" id="IPR028098">
    <property type="entry name" value="Glyco_trans_4-like_N"/>
</dbReference>
<feature type="domain" description="Glycosyl transferase family 1" evidence="1">
    <location>
        <begin position="185"/>
        <end position="342"/>
    </location>
</feature>